<sequence>MTDDPGRDDAAEDPHYFVVRGRRWRRTDPDLPEDVVAALQSHLGSARATVGAAGRRGDEAAVAAARRRVGVAKHGLGERGPRWWEEPLEGRIERARDALRDLEEGDPADG</sequence>
<proteinExistence type="predicted"/>
<evidence type="ECO:0000313" key="1">
    <source>
        <dbReference type="EMBL" id="RIX27869.1"/>
    </source>
</evidence>
<keyword evidence="2" id="KW-1185">Reference proteome</keyword>
<dbReference type="Proteomes" id="UP000265742">
    <property type="component" value="Unassembled WGS sequence"/>
</dbReference>
<dbReference type="OrthoDB" id="34459at2"/>
<accession>A0A3A1TVN9</accession>
<comment type="caution">
    <text evidence="1">The sequence shown here is derived from an EMBL/GenBank/DDBJ whole genome shotgun (WGS) entry which is preliminary data.</text>
</comment>
<gene>
    <name evidence="1" type="ORF">D1781_10065</name>
</gene>
<evidence type="ECO:0000313" key="2">
    <source>
        <dbReference type="Proteomes" id="UP000265742"/>
    </source>
</evidence>
<protein>
    <submittedName>
        <fullName evidence="1">Biopolymer transporter Tol</fullName>
    </submittedName>
</protein>
<dbReference type="RefSeq" id="WP_119482178.1">
    <property type="nucleotide sequence ID" value="NZ_QXTG01000002.1"/>
</dbReference>
<reference evidence="2" key="1">
    <citation type="submission" date="2018-09" db="EMBL/GenBank/DDBJ databases">
        <authorList>
            <person name="Kim I."/>
        </authorList>
    </citation>
    <scope>NUCLEOTIDE SEQUENCE [LARGE SCALE GENOMIC DNA]</scope>
    <source>
        <strain evidence="2">DD4a</strain>
    </source>
</reference>
<dbReference type="EMBL" id="QXTG01000002">
    <property type="protein sequence ID" value="RIX27869.1"/>
    <property type="molecule type" value="Genomic_DNA"/>
</dbReference>
<name>A0A3A1TVN9_9MICO</name>
<organism evidence="1 2">
    <name type="scientific">Amnibacterium setariae</name>
    <dbReference type="NCBI Taxonomy" id="2306585"/>
    <lineage>
        <taxon>Bacteria</taxon>
        <taxon>Bacillati</taxon>
        <taxon>Actinomycetota</taxon>
        <taxon>Actinomycetes</taxon>
        <taxon>Micrococcales</taxon>
        <taxon>Microbacteriaceae</taxon>
        <taxon>Amnibacterium</taxon>
    </lineage>
</organism>
<dbReference type="AlphaFoldDB" id="A0A3A1TVN9"/>